<comment type="caution">
    <text evidence="1">The sequence shown here is derived from an EMBL/GenBank/DDBJ whole genome shotgun (WGS) entry which is preliminary data.</text>
</comment>
<organism evidence="1 2">
    <name type="scientific">Nitrosospira multiformis</name>
    <dbReference type="NCBI Taxonomy" id="1231"/>
    <lineage>
        <taxon>Bacteria</taxon>
        <taxon>Pseudomonadati</taxon>
        <taxon>Pseudomonadota</taxon>
        <taxon>Betaproteobacteria</taxon>
        <taxon>Nitrosomonadales</taxon>
        <taxon>Nitrosomonadaceae</taxon>
        <taxon>Nitrosospira</taxon>
    </lineage>
</organism>
<proteinExistence type="predicted"/>
<dbReference type="Pfam" id="PF20306">
    <property type="entry name" value="Sp-DndD"/>
    <property type="match status" value="1"/>
</dbReference>
<dbReference type="RefSeq" id="WP_074634017.1">
    <property type="nucleotide sequence ID" value="NZ_FNKY01000001.1"/>
</dbReference>
<name>A0ABY0TL82_9PROT</name>
<accession>A0ABY0TL82</accession>
<keyword evidence="2" id="KW-1185">Reference proteome</keyword>
<evidence type="ECO:0000313" key="1">
    <source>
        <dbReference type="EMBL" id="SDR00667.1"/>
    </source>
</evidence>
<dbReference type="Proteomes" id="UP000183471">
    <property type="component" value="Unassembled WGS sequence"/>
</dbReference>
<gene>
    <name evidence="1" type="ORF">SAMN05216402_3221</name>
</gene>
<evidence type="ECO:0008006" key="3">
    <source>
        <dbReference type="Google" id="ProtNLM"/>
    </source>
</evidence>
<reference evidence="1 2" key="1">
    <citation type="submission" date="2016-10" db="EMBL/GenBank/DDBJ databases">
        <authorList>
            <person name="Varghese N."/>
            <person name="Submissions S."/>
        </authorList>
    </citation>
    <scope>NUCLEOTIDE SEQUENCE [LARGE SCALE GENOMIC DNA]</scope>
    <source>
        <strain evidence="1 2">Nl1</strain>
    </source>
</reference>
<dbReference type="EMBL" id="FNKY01000001">
    <property type="protein sequence ID" value="SDR00667.1"/>
    <property type="molecule type" value="Genomic_DNA"/>
</dbReference>
<dbReference type="InterPro" id="IPR046882">
    <property type="entry name" value="Sp-DndD"/>
</dbReference>
<sequence>MDKDYFDPAYLNDLPIWADENAKKILETVCLKNNVPVEVITELVSVQRERQHQERARGINMRFEEILGLIE</sequence>
<evidence type="ECO:0000313" key="2">
    <source>
        <dbReference type="Proteomes" id="UP000183471"/>
    </source>
</evidence>
<protein>
    <recommendedName>
        <fullName evidence="3">Addiction module component</fullName>
    </recommendedName>
</protein>